<dbReference type="AlphaFoldDB" id="A0A3M7KRT1"/>
<dbReference type="PANTHER" id="PTHR31834:SF1">
    <property type="entry name" value="INITIATION-SPECIFIC ALPHA-1,6-MANNOSYLTRANSFERASE"/>
    <property type="match status" value="1"/>
</dbReference>
<dbReference type="InterPro" id="IPR007577">
    <property type="entry name" value="GlycoTrfase_DXD_sugar-bd_CS"/>
</dbReference>
<comment type="caution">
    <text evidence="2">The sequence shown here is derived from an EMBL/GenBank/DDBJ whole genome shotgun (WGS) entry which is preliminary data.</text>
</comment>
<dbReference type="GO" id="GO:0000009">
    <property type="term" value="F:alpha-1,6-mannosyltransferase activity"/>
    <property type="evidence" value="ECO:0007669"/>
    <property type="project" value="InterPro"/>
</dbReference>
<evidence type="ECO:0000256" key="1">
    <source>
        <dbReference type="SAM" id="MobiDB-lite"/>
    </source>
</evidence>
<reference evidence="3" key="1">
    <citation type="journal article" date="2018" name="Algal Res.">
        <title>Characterization of plant carbon substrate utilization by Auxenochlorella protothecoides.</title>
        <authorList>
            <person name="Vogler B.W."/>
            <person name="Starkenburg S.R."/>
            <person name="Sudasinghe N."/>
            <person name="Schambach J.Y."/>
            <person name="Rollin J.A."/>
            <person name="Pattathil S."/>
            <person name="Barry A.N."/>
        </authorList>
    </citation>
    <scope>NUCLEOTIDE SEQUENCE [LARGE SCALE GENOMIC DNA]</scope>
    <source>
        <strain evidence="3">UTEX 25</strain>
    </source>
</reference>
<feature type="compositionally biased region" description="Low complexity" evidence="1">
    <location>
        <begin position="675"/>
        <end position="686"/>
    </location>
</feature>
<dbReference type="InterPro" id="IPR029044">
    <property type="entry name" value="Nucleotide-diphossugar_trans"/>
</dbReference>
<dbReference type="GO" id="GO:0000136">
    <property type="term" value="C:mannan polymerase complex"/>
    <property type="evidence" value="ECO:0007669"/>
    <property type="project" value="TreeGrafter"/>
</dbReference>
<evidence type="ECO:0000313" key="3">
    <source>
        <dbReference type="Proteomes" id="UP000279271"/>
    </source>
</evidence>
<dbReference type="GO" id="GO:0006487">
    <property type="term" value="P:protein N-linked glycosylation"/>
    <property type="evidence" value="ECO:0007669"/>
    <property type="project" value="TreeGrafter"/>
</dbReference>
<proteinExistence type="predicted"/>
<dbReference type="InterPro" id="IPR039367">
    <property type="entry name" value="Och1-like"/>
</dbReference>
<dbReference type="Gene3D" id="3.40.50.150">
    <property type="entry name" value="Vaccinia Virus protein VP39"/>
    <property type="match status" value="1"/>
</dbReference>
<dbReference type="Gene3D" id="3.90.550.20">
    <property type="match status" value="1"/>
</dbReference>
<feature type="region of interest" description="Disordered" evidence="1">
    <location>
        <begin position="668"/>
        <end position="696"/>
    </location>
</feature>
<dbReference type="EMBL" id="QOKY01000204">
    <property type="protein sequence ID" value="RMZ52480.1"/>
    <property type="molecule type" value="Genomic_DNA"/>
</dbReference>
<evidence type="ECO:0000313" key="2">
    <source>
        <dbReference type="EMBL" id="RMZ52480.1"/>
    </source>
</evidence>
<dbReference type="PANTHER" id="PTHR31834">
    <property type="entry name" value="INITIATION-SPECIFIC ALPHA-1,6-MANNOSYLTRANSFERASE"/>
    <property type="match status" value="1"/>
</dbReference>
<protein>
    <submittedName>
        <fullName evidence="2">Uncharacterized protein</fullName>
    </submittedName>
</protein>
<dbReference type="SUPFAM" id="SSF53448">
    <property type="entry name" value="Nucleotide-diphospho-sugar transferases"/>
    <property type="match status" value="1"/>
</dbReference>
<dbReference type="Pfam" id="PF04488">
    <property type="entry name" value="Gly_transf_sug"/>
    <property type="match status" value="1"/>
</dbReference>
<feature type="region of interest" description="Disordered" evidence="1">
    <location>
        <begin position="754"/>
        <end position="800"/>
    </location>
</feature>
<dbReference type="InterPro" id="IPR029063">
    <property type="entry name" value="SAM-dependent_MTases_sf"/>
</dbReference>
<feature type="compositionally biased region" description="Low complexity" evidence="1">
    <location>
        <begin position="777"/>
        <end position="789"/>
    </location>
</feature>
<organism evidence="2 3">
    <name type="scientific">Auxenochlorella protothecoides</name>
    <name type="common">Green microalga</name>
    <name type="synonym">Chlorella protothecoides</name>
    <dbReference type="NCBI Taxonomy" id="3075"/>
    <lineage>
        <taxon>Eukaryota</taxon>
        <taxon>Viridiplantae</taxon>
        <taxon>Chlorophyta</taxon>
        <taxon>core chlorophytes</taxon>
        <taxon>Trebouxiophyceae</taxon>
        <taxon>Chlorellales</taxon>
        <taxon>Chlorellaceae</taxon>
        <taxon>Auxenochlorella</taxon>
    </lineage>
</organism>
<name>A0A3M7KRT1_AUXPR</name>
<sequence length="842" mass="86878">MHLLGPSLGTGLLGARPSPASRSADLARLLSLSGDLEPEEGVPRVPAMPSAPKLIPRILHQTYKSADVPQSARRLMLSWRTLHPGWDIRFYDDQDCLDFVRREFPEYLAAYRGLERDVQRSDFFRYMVVLRLGGVYADIDTEARQPLDGLLASSDTLVVGWESDFPDAQTTVDSWYVRPRQVLQWVFAAAPGHPALRAACDRIAAGVATRHSLSPAIDTLERTGPGLFTDVVLEAAAGSPWAGAARDPWTVRILPRVAFGAPKAPAHGLTPLDPGVVVLHHFMGSWRSRRRWPWQVSAGEVARALARRFLARPGDAEAAEVRKLEAADRGAEQLYPTSLTFDPPYVALAPRGGLGESQSGADVAAALAAHGSWQPSVQPLRGPTLAEVLVGSLGGVGQRRGTLVDVGAGYGVVALAAAARGHAVHAFEAGPRSAAALRASVAYNGFGDRVALHETEVLGAVVQSARLCLDVPAAGGEAGGATGASPLGEAAVQLARGYGPPEAYGAREEPGECRRPARRTTLAQALPAGLSVDALRISANGWEAHILEGFAPLLAAAPAPVIALEWNPAALRRAGTPDPVAAILRPLHDAGYTEASHSGYVCDERWYAATYGVRRRGGVTPEELAALRQPTWCRLHVEDWGALLERASPRSPETLLFVNREAGAARRRMGGGAGDAAARAGHAEATGGDEGANDAEPGALARAALGAAAANAGGAEAVAAAGHGSRAAVESVGGETAANADAAAATGTAHDAQAAMGTADGGKAAASPSPAVGNQPAAAGAARADAATATQGQVRSATGATNSLGGAAELENMDAAVHATAAAVADLADAQVALHSGGDATR</sequence>
<dbReference type="SUPFAM" id="SSF53335">
    <property type="entry name" value="S-adenosyl-L-methionine-dependent methyltransferases"/>
    <property type="match status" value="1"/>
</dbReference>
<feature type="compositionally biased region" description="Polar residues" evidence="1">
    <location>
        <begin position="790"/>
        <end position="800"/>
    </location>
</feature>
<gene>
    <name evidence="2" type="ORF">APUTEX25_003623</name>
</gene>
<dbReference type="Proteomes" id="UP000279271">
    <property type="component" value="Unassembled WGS sequence"/>
</dbReference>
<accession>A0A3M7KRT1</accession>